<dbReference type="CDD" id="cd00229">
    <property type="entry name" value="SGNH_hydrolase"/>
    <property type="match status" value="1"/>
</dbReference>
<dbReference type="Gene3D" id="3.40.50.1110">
    <property type="entry name" value="SGNH hydrolase"/>
    <property type="match status" value="1"/>
</dbReference>
<feature type="domain" description="SGNH hydrolase-type esterase" evidence="1">
    <location>
        <begin position="18"/>
        <end position="192"/>
    </location>
</feature>
<name>A0ABW2F9P2_9BACL</name>
<dbReference type="InterPro" id="IPR013830">
    <property type="entry name" value="SGNH_hydro"/>
</dbReference>
<dbReference type="Pfam" id="PF13472">
    <property type="entry name" value="Lipase_GDSL_2"/>
    <property type="match status" value="1"/>
</dbReference>
<evidence type="ECO:0000313" key="3">
    <source>
        <dbReference type="Proteomes" id="UP001596378"/>
    </source>
</evidence>
<evidence type="ECO:0000259" key="1">
    <source>
        <dbReference type="Pfam" id="PF13472"/>
    </source>
</evidence>
<dbReference type="PANTHER" id="PTHR30383:SF5">
    <property type="entry name" value="SGNH HYDROLASE-TYPE ESTERASE DOMAIN-CONTAINING PROTEIN"/>
    <property type="match status" value="1"/>
</dbReference>
<dbReference type="RefSeq" id="WP_378049140.1">
    <property type="nucleotide sequence ID" value="NZ_JBHMDN010000020.1"/>
</dbReference>
<keyword evidence="3" id="KW-1185">Reference proteome</keyword>
<gene>
    <name evidence="2" type="ORF">ACFQMJ_14470</name>
</gene>
<dbReference type="Proteomes" id="UP001596378">
    <property type="component" value="Unassembled WGS sequence"/>
</dbReference>
<dbReference type="InterPro" id="IPR051532">
    <property type="entry name" value="Ester_Hydrolysis_Enzymes"/>
</dbReference>
<dbReference type="EMBL" id="JBHTAI010000008">
    <property type="protein sequence ID" value="MFC7149726.1"/>
    <property type="molecule type" value="Genomic_DNA"/>
</dbReference>
<sequence length="237" mass="26688">MNLTDWKQRPEIARRIVAFGSSNTALSAENEGRLSWVEWLLVQAREHLGSHVSVINQGVGGETTDHLLDRIGRDVEPLSPSLVIVTIGGNDTVTEMPLERYKTNLRRICSSIRSLGAEPVLQTYYCPDYEDSGIAGIRPRFEGTMDAVRETADELKTVLVDQYLHFEPLYRIDPADYRKLMRDWLHLNAYGNLAMARYLLNSLGLPPATPPGNMEPEASRLLRRLEAAAESHPFRTS</sequence>
<reference evidence="3" key="1">
    <citation type="journal article" date="2019" name="Int. J. Syst. Evol. Microbiol.">
        <title>The Global Catalogue of Microorganisms (GCM) 10K type strain sequencing project: providing services to taxonomists for standard genome sequencing and annotation.</title>
        <authorList>
            <consortium name="The Broad Institute Genomics Platform"/>
            <consortium name="The Broad Institute Genome Sequencing Center for Infectious Disease"/>
            <person name="Wu L."/>
            <person name="Ma J."/>
        </authorList>
    </citation>
    <scope>NUCLEOTIDE SEQUENCE [LARGE SCALE GENOMIC DNA]</scope>
    <source>
        <strain evidence="3">KCTC 12907</strain>
    </source>
</reference>
<comment type="caution">
    <text evidence="2">The sequence shown here is derived from an EMBL/GenBank/DDBJ whole genome shotgun (WGS) entry which is preliminary data.</text>
</comment>
<dbReference type="GO" id="GO:0016787">
    <property type="term" value="F:hydrolase activity"/>
    <property type="evidence" value="ECO:0007669"/>
    <property type="project" value="UniProtKB-KW"/>
</dbReference>
<dbReference type="SUPFAM" id="SSF52266">
    <property type="entry name" value="SGNH hydrolase"/>
    <property type="match status" value="1"/>
</dbReference>
<protein>
    <submittedName>
        <fullName evidence="2">SGNH/GDSL hydrolase family protein</fullName>
    </submittedName>
</protein>
<proteinExistence type="predicted"/>
<dbReference type="InterPro" id="IPR036514">
    <property type="entry name" value="SGNH_hydro_sf"/>
</dbReference>
<keyword evidence="2" id="KW-0378">Hydrolase</keyword>
<organism evidence="2 3">
    <name type="scientific">Cohnella cellulosilytica</name>
    <dbReference type="NCBI Taxonomy" id="986710"/>
    <lineage>
        <taxon>Bacteria</taxon>
        <taxon>Bacillati</taxon>
        <taxon>Bacillota</taxon>
        <taxon>Bacilli</taxon>
        <taxon>Bacillales</taxon>
        <taxon>Paenibacillaceae</taxon>
        <taxon>Cohnella</taxon>
    </lineage>
</organism>
<dbReference type="PANTHER" id="PTHR30383">
    <property type="entry name" value="THIOESTERASE 1/PROTEASE 1/LYSOPHOSPHOLIPASE L1"/>
    <property type="match status" value="1"/>
</dbReference>
<evidence type="ECO:0000313" key="2">
    <source>
        <dbReference type="EMBL" id="MFC7149726.1"/>
    </source>
</evidence>
<accession>A0ABW2F9P2</accession>